<feature type="domain" description="Peptidase C39-like" evidence="1">
    <location>
        <begin position="194"/>
        <end position="335"/>
    </location>
</feature>
<organism evidence="2">
    <name type="scientific">uncultured Rubrobacteraceae bacterium</name>
    <dbReference type="NCBI Taxonomy" id="349277"/>
    <lineage>
        <taxon>Bacteria</taxon>
        <taxon>Bacillati</taxon>
        <taxon>Actinomycetota</taxon>
        <taxon>Rubrobacteria</taxon>
        <taxon>Rubrobacterales</taxon>
        <taxon>Rubrobacteraceae</taxon>
        <taxon>environmental samples</taxon>
    </lineage>
</organism>
<reference evidence="2" key="1">
    <citation type="submission" date="2020-02" db="EMBL/GenBank/DDBJ databases">
        <authorList>
            <person name="Meier V. D."/>
        </authorList>
    </citation>
    <scope>NUCLEOTIDE SEQUENCE</scope>
    <source>
        <strain evidence="2">AVDCRST_MAG28</strain>
    </source>
</reference>
<dbReference type="InterPro" id="IPR039564">
    <property type="entry name" value="Peptidase_C39-like"/>
</dbReference>
<dbReference type="Gene3D" id="3.90.70.10">
    <property type="entry name" value="Cysteine proteinases"/>
    <property type="match status" value="1"/>
</dbReference>
<protein>
    <recommendedName>
        <fullName evidence="1">Peptidase C39-like domain-containing protein</fullName>
    </recommendedName>
</protein>
<evidence type="ECO:0000313" key="2">
    <source>
        <dbReference type="EMBL" id="CAA9441237.1"/>
    </source>
</evidence>
<sequence length="383" mass="42310">MVNDSYIYFDRHDTYTALSAGEKDSVVVYERAEGTGEVRLISTPKAPRTVTGVGYHRGSLTSPVYETSTRFDTLLPSWNVKTPAVTWLGLEVCVRSGDVWTNWFDMGIWASGTESIKRHSVKGQESGGWRVSTDTVESIGPVCADAYRYRLTFFTEEWCVSPEVRRVFVTVSDSRRHGEDLCIQAHVGSWGRELEVPVRSQMVYPDGGEAWCSPVSLSMVMAYWAGKTGEGKLDQPVPTVVRGTYDAVYEGTGNWPFNTAYASSFGLVASVNRFSSLGQVERWVASGVPVIASIKWDNRDSETQLTGAPLPSSNGHLLVVRGFDALGNVVVNEPAGGDDSRVRRVYRRNEFSRAWFSGSGGVVYLVYPEGWSIPDGTYARGSW</sequence>
<proteinExistence type="predicted"/>
<gene>
    <name evidence="2" type="ORF">AVDCRST_MAG28-279</name>
</gene>
<dbReference type="AlphaFoldDB" id="A0A6J4QM01"/>
<accession>A0A6J4QM01</accession>
<dbReference type="CDD" id="cd02549">
    <property type="entry name" value="Peptidase_C39A"/>
    <property type="match status" value="1"/>
</dbReference>
<evidence type="ECO:0000259" key="1">
    <source>
        <dbReference type="Pfam" id="PF13529"/>
    </source>
</evidence>
<dbReference type="EMBL" id="CADCVE010000009">
    <property type="protein sequence ID" value="CAA9441237.1"/>
    <property type="molecule type" value="Genomic_DNA"/>
</dbReference>
<name>A0A6J4QM01_9ACTN</name>
<dbReference type="Pfam" id="PF13529">
    <property type="entry name" value="Peptidase_C39_2"/>
    <property type="match status" value="1"/>
</dbReference>
<dbReference type="InterPro" id="IPR039563">
    <property type="entry name" value="Peptidase_C39_single_dom"/>
</dbReference>